<proteinExistence type="predicted"/>
<dbReference type="Gene3D" id="1.10.510.10">
    <property type="entry name" value="Transferase(Phosphotransferase) domain 1"/>
    <property type="match status" value="1"/>
</dbReference>
<accession>A0A0A9CUU7</accession>
<protein>
    <recommendedName>
        <fullName evidence="5">Serine-threonine/tyrosine-protein kinase catalytic domain-containing protein</fullName>
    </recommendedName>
</protein>
<dbReference type="GO" id="GO:0004672">
    <property type="term" value="F:protein kinase activity"/>
    <property type="evidence" value="ECO:0007669"/>
    <property type="project" value="InterPro"/>
</dbReference>
<name>A0A0A9CUU7_ARUDO</name>
<reference evidence="6" key="2">
    <citation type="journal article" date="2015" name="Data Brief">
        <title>Shoot transcriptome of the giant reed, Arundo donax.</title>
        <authorList>
            <person name="Barrero R.A."/>
            <person name="Guerrero F.D."/>
            <person name="Moolhuijzen P."/>
            <person name="Goolsby J.A."/>
            <person name="Tidwell J."/>
            <person name="Bellgard S.E."/>
            <person name="Bellgard M.I."/>
        </authorList>
    </citation>
    <scope>NUCLEOTIDE SEQUENCE</scope>
    <source>
        <tissue evidence="6">Shoot tissue taken approximately 20 cm above the soil surface</tissue>
    </source>
</reference>
<evidence type="ECO:0000256" key="2">
    <source>
        <dbReference type="ARBA" id="ARBA00022741"/>
    </source>
</evidence>
<dbReference type="InterPro" id="IPR001245">
    <property type="entry name" value="Ser-Thr/Tyr_kinase_cat_dom"/>
</dbReference>
<dbReference type="PANTHER" id="PTHR47973">
    <property type="entry name" value="CYSTEINE-RICH RECEPTOR-LIKE PROTEIN KINASE 3"/>
    <property type="match status" value="1"/>
</dbReference>
<evidence type="ECO:0000256" key="1">
    <source>
        <dbReference type="ARBA" id="ARBA00022679"/>
    </source>
</evidence>
<reference evidence="6" key="1">
    <citation type="submission" date="2014-09" db="EMBL/GenBank/DDBJ databases">
        <authorList>
            <person name="Magalhaes I.L.F."/>
            <person name="Oliveira U."/>
            <person name="Santos F.R."/>
            <person name="Vidigal T.H.D.A."/>
            <person name="Brescovit A.D."/>
            <person name="Santos A.J."/>
        </authorList>
    </citation>
    <scope>NUCLEOTIDE SEQUENCE</scope>
    <source>
        <tissue evidence="6">Shoot tissue taken approximately 20 cm above the soil surface</tissue>
    </source>
</reference>
<feature type="domain" description="Serine-threonine/tyrosine-protein kinase catalytic" evidence="5">
    <location>
        <begin position="1"/>
        <end position="101"/>
    </location>
</feature>
<dbReference type="InterPro" id="IPR052059">
    <property type="entry name" value="CR_Ser/Thr_kinase"/>
</dbReference>
<dbReference type="SUPFAM" id="SSF56112">
    <property type="entry name" value="Protein kinase-like (PK-like)"/>
    <property type="match status" value="1"/>
</dbReference>
<evidence type="ECO:0000256" key="3">
    <source>
        <dbReference type="ARBA" id="ARBA00022777"/>
    </source>
</evidence>
<keyword evidence="4" id="KW-0067">ATP-binding</keyword>
<dbReference type="Pfam" id="PF07714">
    <property type="entry name" value="PK_Tyr_Ser-Thr"/>
    <property type="match status" value="1"/>
</dbReference>
<keyword evidence="2" id="KW-0547">Nucleotide-binding</keyword>
<keyword evidence="3" id="KW-0418">Kinase</keyword>
<keyword evidence="1" id="KW-0808">Transferase</keyword>
<evidence type="ECO:0000256" key="4">
    <source>
        <dbReference type="ARBA" id="ARBA00022840"/>
    </source>
</evidence>
<evidence type="ECO:0000313" key="6">
    <source>
        <dbReference type="EMBL" id="JAD75282.1"/>
    </source>
</evidence>
<dbReference type="EMBL" id="GBRH01222613">
    <property type="protein sequence ID" value="JAD75282.1"/>
    <property type="molecule type" value="Transcribed_RNA"/>
</dbReference>
<evidence type="ECO:0000259" key="5">
    <source>
        <dbReference type="Pfam" id="PF07714"/>
    </source>
</evidence>
<organism evidence="6">
    <name type="scientific">Arundo donax</name>
    <name type="common">Giant reed</name>
    <name type="synonym">Donax arundinaceus</name>
    <dbReference type="NCBI Taxonomy" id="35708"/>
    <lineage>
        <taxon>Eukaryota</taxon>
        <taxon>Viridiplantae</taxon>
        <taxon>Streptophyta</taxon>
        <taxon>Embryophyta</taxon>
        <taxon>Tracheophyta</taxon>
        <taxon>Spermatophyta</taxon>
        <taxon>Magnoliopsida</taxon>
        <taxon>Liliopsida</taxon>
        <taxon>Poales</taxon>
        <taxon>Poaceae</taxon>
        <taxon>PACMAD clade</taxon>
        <taxon>Arundinoideae</taxon>
        <taxon>Arundineae</taxon>
        <taxon>Arundo</taxon>
    </lineage>
</organism>
<dbReference type="GO" id="GO:0005524">
    <property type="term" value="F:ATP binding"/>
    <property type="evidence" value="ECO:0007669"/>
    <property type="project" value="UniProtKB-KW"/>
</dbReference>
<dbReference type="InterPro" id="IPR011009">
    <property type="entry name" value="Kinase-like_dom_sf"/>
</dbReference>
<dbReference type="AlphaFoldDB" id="A0A0A9CUU7"/>
<sequence>MAPEYATRGCLTRKTDVYSYGVVTLEIVSGMSNTNSTSSEEYLHLLDWTERLRQQGKLLDIVDRRLGSDYSQEQALRLLNVALLCTNTLPTQRPRMSSVVKMLCGEIPIEVVPDDDLSEDLRFNISQSHHSMNNSQTDWSQMH</sequence>